<keyword evidence="7" id="KW-1185">Reference proteome</keyword>
<organism evidence="6 7">
    <name type="scientific">Fodinibius salsisoli</name>
    <dbReference type="NCBI Taxonomy" id="2820877"/>
    <lineage>
        <taxon>Bacteria</taxon>
        <taxon>Pseudomonadati</taxon>
        <taxon>Balneolota</taxon>
        <taxon>Balneolia</taxon>
        <taxon>Balneolales</taxon>
        <taxon>Balneolaceae</taxon>
        <taxon>Fodinibius</taxon>
    </lineage>
</organism>
<dbReference type="EC" id="4.1.3.16" evidence="6"/>
<comment type="similarity">
    <text evidence="2">Belongs to the KHG/KDPG aldolase family.</text>
</comment>
<evidence type="ECO:0000313" key="7">
    <source>
        <dbReference type="Proteomes" id="UP001207918"/>
    </source>
</evidence>
<evidence type="ECO:0000256" key="4">
    <source>
        <dbReference type="ARBA" id="ARBA00023239"/>
    </source>
</evidence>
<comment type="caution">
    <text evidence="6">The sequence shown here is derived from an EMBL/GenBank/DDBJ whole genome shotgun (WGS) entry which is preliminary data.</text>
</comment>
<dbReference type="PANTHER" id="PTHR30246:SF1">
    <property type="entry name" value="2-DEHYDRO-3-DEOXY-6-PHOSPHOGALACTONATE ALDOLASE-RELATED"/>
    <property type="match status" value="1"/>
</dbReference>
<dbReference type="InterPro" id="IPR013785">
    <property type="entry name" value="Aldolase_TIM"/>
</dbReference>
<dbReference type="PANTHER" id="PTHR30246">
    <property type="entry name" value="2-KETO-3-DEOXY-6-PHOSPHOGLUCONATE ALDOLASE"/>
    <property type="match status" value="1"/>
</dbReference>
<dbReference type="EMBL" id="JAGGJA010000010">
    <property type="protein sequence ID" value="MCW9708132.1"/>
    <property type="molecule type" value="Genomic_DNA"/>
</dbReference>
<keyword evidence="4 6" id="KW-0456">Lyase</keyword>
<accession>A0ABT3PQI8</accession>
<name>A0ABT3PQI8_9BACT</name>
<dbReference type="EC" id="4.1.2.14" evidence="6"/>
<reference evidence="6 7" key="1">
    <citation type="submission" date="2021-03" db="EMBL/GenBank/DDBJ databases">
        <title>Aliifodinibius sp. nov., a new bacterium isolated from saline soil.</title>
        <authorList>
            <person name="Galisteo C."/>
            <person name="De La Haba R."/>
            <person name="Sanchez-Porro C."/>
            <person name="Ventosa A."/>
        </authorList>
    </citation>
    <scope>NUCLEOTIDE SEQUENCE [LARGE SCALE GENOMIC DNA]</scope>
    <source>
        <strain evidence="6 7">1BSP15-2V2</strain>
    </source>
</reference>
<dbReference type="Pfam" id="PF01081">
    <property type="entry name" value="Aldolase"/>
    <property type="match status" value="1"/>
</dbReference>
<dbReference type="SUPFAM" id="SSF51569">
    <property type="entry name" value="Aldolase"/>
    <property type="match status" value="1"/>
</dbReference>
<evidence type="ECO:0000256" key="3">
    <source>
        <dbReference type="ARBA" id="ARBA00011233"/>
    </source>
</evidence>
<dbReference type="Proteomes" id="UP001207918">
    <property type="component" value="Unassembled WGS sequence"/>
</dbReference>
<evidence type="ECO:0000313" key="6">
    <source>
        <dbReference type="EMBL" id="MCW9708132.1"/>
    </source>
</evidence>
<protein>
    <submittedName>
        <fullName evidence="6">Bifunctional 4-hydroxy-2-oxoglutarate aldolase/2-dehydro-3-deoxy-phosphogluconate aldolase</fullName>
        <ecNumber evidence="6">4.1.2.14</ecNumber>
        <ecNumber evidence="6">4.1.3.16</ecNumber>
    </submittedName>
</protein>
<evidence type="ECO:0000256" key="2">
    <source>
        <dbReference type="ARBA" id="ARBA00006906"/>
    </source>
</evidence>
<sequence>MLSTFFKKRLLPAVTLPDAECALHLAEAYLEADLNVMEVTFRTPAAATAISVIAKEYPEIHIGAGTILSVKNLKAAANAGAEFGLAPGFNPSITDKAIELDFPFIPGVMTPSEIERAFTAGFKVLKVFPIKSVGGANYLKALEGPYAHTDLQFIPMGGVTHQNMNAYLNHQSVLAVGGSWLSPSNLIQNREFKSITKVVRESISAMNVD</sequence>
<dbReference type="RefSeq" id="WP_265766918.1">
    <property type="nucleotide sequence ID" value="NZ_JAGGJA010000010.1"/>
</dbReference>
<dbReference type="NCBIfam" id="TIGR01182">
    <property type="entry name" value="eda"/>
    <property type="match status" value="1"/>
</dbReference>
<evidence type="ECO:0000256" key="5">
    <source>
        <dbReference type="ARBA" id="ARBA00023277"/>
    </source>
</evidence>
<keyword evidence="5" id="KW-0119">Carbohydrate metabolism</keyword>
<dbReference type="Gene3D" id="3.20.20.70">
    <property type="entry name" value="Aldolase class I"/>
    <property type="match status" value="1"/>
</dbReference>
<dbReference type="CDD" id="cd00452">
    <property type="entry name" value="KDPG_aldolase"/>
    <property type="match status" value="1"/>
</dbReference>
<dbReference type="GO" id="GO:0008675">
    <property type="term" value="F:2-dehydro-3-deoxy-phosphogluconate aldolase activity"/>
    <property type="evidence" value="ECO:0007669"/>
    <property type="project" value="UniProtKB-EC"/>
</dbReference>
<comment type="pathway">
    <text evidence="1">Carbohydrate acid metabolism.</text>
</comment>
<comment type="subunit">
    <text evidence="3">Homotrimer.</text>
</comment>
<dbReference type="GO" id="GO:0008700">
    <property type="term" value="F:(R,S)-4-hydroxy-2-oxoglutarate aldolase activity"/>
    <property type="evidence" value="ECO:0007669"/>
    <property type="project" value="UniProtKB-EC"/>
</dbReference>
<evidence type="ECO:0000256" key="1">
    <source>
        <dbReference type="ARBA" id="ARBA00004761"/>
    </source>
</evidence>
<dbReference type="InterPro" id="IPR000887">
    <property type="entry name" value="Aldlse_KDPG_KHG"/>
</dbReference>
<gene>
    <name evidence="6" type="primary">eda</name>
    <name evidence="6" type="ORF">J6I44_14800</name>
</gene>
<proteinExistence type="inferred from homology"/>